<evidence type="ECO:0000313" key="2">
    <source>
        <dbReference type="EMBL" id="CAK7943577.1"/>
    </source>
</evidence>
<dbReference type="AlphaFoldDB" id="A0AAV1VDF9"/>
<name>A0AAV1VDF9_9STRA</name>
<comment type="caution">
    <text evidence="2">The sequence shown here is derived from an EMBL/GenBank/DDBJ whole genome shotgun (WGS) entry which is preliminary data.</text>
</comment>
<evidence type="ECO:0000259" key="1">
    <source>
        <dbReference type="Pfam" id="PF25597"/>
    </source>
</evidence>
<feature type="domain" description="Retroviral polymerase SH3-like" evidence="1">
    <location>
        <begin position="6"/>
        <end position="34"/>
    </location>
</feature>
<gene>
    <name evidence="2" type="ORF">PM001_LOCUS28727</name>
</gene>
<dbReference type="Pfam" id="PF25597">
    <property type="entry name" value="SH3_retrovirus"/>
    <property type="match status" value="1"/>
</dbReference>
<proteinExistence type="predicted"/>
<dbReference type="Proteomes" id="UP001162060">
    <property type="component" value="Unassembled WGS sequence"/>
</dbReference>
<organism evidence="2 3">
    <name type="scientific">Peronospora matthiolae</name>
    <dbReference type="NCBI Taxonomy" id="2874970"/>
    <lineage>
        <taxon>Eukaryota</taxon>
        <taxon>Sar</taxon>
        <taxon>Stramenopiles</taxon>
        <taxon>Oomycota</taxon>
        <taxon>Peronosporomycetes</taxon>
        <taxon>Peronosporales</taxon>
        <taxon>Peronosporaceae</taxon>
        <taxon>Peronospora</taxon>
    </lineage>
</organism>
<dbReference type="EMBL" id="CAKLBY020000303">
    <property type="protein sequence ID" value="CAK7943577.1"/>
    <property type="molecule type" value="Genomic_DNA"/>
</dbReference>
<accession>A0AAV1VDF9</accession>
<sequence>MQEFGCQVFMLNLKEKRSKWDPKAREGLFVGYEEVS</sequence>
<dbReference type="InterPro" id="IPR057670">
    <property type="entry name" value="SH3_retrovirus"/>
</dbReference>
<reference evidence="2" key="1">
    <citation type="submission" date="2024-01" db="EMBL/GenBank/DDBJ databases">
        <authorList>
            <person name="Webb A."/>
        </authorList>
    </citation>
    <scope>NUCLEOTIDE SEQUENCE</scope>
    <source>
        <strain evidence="2">Pm1</strain>
    </source>
</reference>
<protein>
    <recommendedName>
        <fullName evidence="1">Retroviral polymerase SH3-like domain-containing protein</fullName>
    </recommendedName>
</protein>
<evidence type="ECO:0000313" key="3">
    <source>
        <dbReference type="Proteomes" id="UP001162060"/>
    </source>
</evidence>